<comment type="similarity">
    <text evidence="1 3">Belongs to the N-Me-Phe pilin family.</text>
</comment>
<dbReference type="GO" id="GO:0009289">
    <property type="term" value="C:pilus"/>
    <property type="evidence" value="ECO:0007669"/>
    <property type="project" value="InterPro"/>
</dbReference>
<dbReference type="InterPro" id="IPR012902">
    <property type="entry name" value="N_methyl_site"/>
</dbReference>
<keyword evidence="6" id="KW-1185">Reference proteome</keyword>
<evidence type="ECO:0000256" key="4">
    <source>
        <dbReference type="SAM" id="Phobius"/>
    </source>
</evidence>
<keyword evidence="4" id="KW-0472">Membrane</keyword>
<feature type="transmembrane region" description="Helical" evidence="4">
    <location>
        <begin position="12"/>
        <end position="32"/>
    </location>
</feature>
<dbReference type="PANTHER" id="PTHR30093:SF34">
    <property type="entry name" value="PREPILIN PEPTIDASE-DEPENDENT PROTEIN D"/>
    <property type="match status" value="1"/>
</dbReference>
<evidence type="ECO:0000313" key="5">
    <source>
        <dbReference type="EMBL" id="PMR81911.1"/>
    </source>
</evidence>
<evidence type="ECO:0000313" key="6">
    <source>
        <dbReference type="Proteomes" id="UP000235547"/>
    </source>
</evidence>
<evidence type="ECO:0000256" key="3">
    <source>
        <dbReference type="RuleBase" id="RU000389"/>
    </source>
</evidence>
<keyword evidence="3" id="KW-0281">Fimbrium</keyword>
<gene>
    <name evidence="5" type="ORF">C1H70_03520</name>
</gene>
<dbReference type="AlphaFoldDB" id="A0A2N7UNB3"/>
<proteinExistence type="inferred from homology"/>
<reference evidence="5 6" key="1">
    <citation type="submission" date="2018-01" db="EMBL/GenBank/DDBJ databases">
        <title>Halomonas endophytica sp. nov., isolated from storage liquid in the stems of Populus euphratica.</title>
        <authorList>
            <person name="Chen C."/>
        </authorList>
    </citation>
    <scope>NUCLEOTIDE SEQUENCE [LARGE SCALE GENOMIC DNA]</scope>
    <source>
        <strain evidence="5 6">BZ-SZ-XJ27</strain>
    </source>
</reference>
<keyword evidence="4" id="KW-1133">Transmembrane helix</keyword>
<dbReference type="Pfam" id="PF07963">
    <property type="entry name" value="N_methyl"/>
    <property type="match status" value="1"/>
</dbReference>
<dbReference type="Pfam" id="PF00114">
    <property type="entry name" value="Pilin"/>
    <property type="match status" value="1"/>
</dbReference>
<dbReference type="Gene3D" id="3.30.700.10">
    <property type="entry name" value="Glycoprotein, Type 4 Pilin"/>
    <property type="match status" value="1"/>
</dbReference>
<organism evidence="5 6">
    <name type="scientific">Halomonas urumqiensis</name>
    <dbReference type="NCBI Taxonomy" id="1684789"/>
    <lineage>
        <taxon>Bacteria</taxon>
        <taxon>Pseudomonadati</taxon>
        <taxon>Pseudomonadota</taxon>
        <taxon>Gammaproteobacteria</taxon>
        <taxon>Oceanospirillales</taxon>
        <taxon>Halomonadaceae</taxon>
        <taxon>Halomonas</taxon>
    </lineage>
</organism>
<accession>A0A2N7UNB3</accession>
<name>A0A2N7UNB3_9GAMM</name>
<dbReference type="Proteomes" id="UP000235547">
    <property type="component" value="Unassembled WGS sequence"/>
</dbReference>
<dbReference type="EMBL" id="PNRG01000006">
    <property type="protein sequence ID" value="PMR81911.1"/>
    <property type="molecule type" value="Genomic_DNA"/>
</dbReference>
<dbReference type="PANTHER" id="PTHR30093">
    <property type="entry name" value="GENERAL SECRETION PATHWAY PROTEIN G"/>
    <property type="match status" value="1"/>
</dbReference>
<dbReference type="NCBIfam" id="TIGR02532">
    <property type="entry name" value="IV_pilin_GFxxxE"/>
    <property type="match status" value="1"/>
</dbReference>
<evidence type="ECO:0000256" key="1">
    <source>
        <dbReference type="ARBA" id="ARBA00005233"/>
    </source>
</evidence>
<protein>
    <submittedName>
        <fullName evidence="5">Pilus assembly protein PilE</fullName>
    </submittedName>
</protein>
<dbReference type="OrthoDB" id="5918848at2"/>
<keyword evidence="4" id="KW-0812">Transmembrane</keyword>
<keyword evidence="2" id="KW-0488">Methylation</keyword>
<dbReference type="GO" id="GO:0007155">
    <property type="term" value="P:cell adhesion"/>
    <property type="evidence" value="ECO:0007669"/>
    <property type="project" value="InterPro"/>
</dbReference>
<dbReference type="SUPFAM" id="SSF54523">
    <property type="entry name" value="Pili subunits"/>
    <property type="match status" value="1"/>
</dbReference>
<sequence>MNRYVKRGQGGFTLIELMIVVAIIGILAAIAIPRYQDYTTRAQVSEALSFVGAARTTISESYISNGVMPTTADGGARVDVAAADATAAGLNVIKSMAYAVDGDSDQVSTITVTVNPVGGLTDDATIVFEGTGSDTGVVWECTGGSVNLRYLPSSCS</sequence>
<dbReference type="InterPro" id="IPR001082">
    <property type="entry name" value="Pilin"/>
</dbReference>
<comment type="caution">
    <text evidence="5">The sequence shown here is derived from an EMBL/GenBank/DDBJ whole genome shotgun (WGS) entry which is preliminary data.</text>
</comment>
<dbReference type="InterPro" id="IPR045584">
    <property type="entry name" value="Pilin-like"/>
</dbReference>
<dbReference type="PROSITE" id="PS00409">
    <property type="entry name" value="PROKAR_NTER_METHYL"/>
    <property type="match status" value="1"/>
</dbReference>
<evidence type="ECO:0000256" key="2">
    <source>
        <dbReference type="ARBA" id="ARBA00022481"/>
    </source>
</evidence>